<accession>A0A0D9WND5</accession>
<dbReference type="Proteomes" id="UP000032180">
    <property type="component" value="Chromosome 6"/>
</dbReference>
<name>A0A0D9WND5_9ORYZ</name>
<evidence type="ECO:0000313" key="1">
    <source>
        <dbReference type="EnsemblPlants" id="LPERR06G07080.1"/>
    </source>
</evidence>
<dbReference type="AlphaFoldDB" id="A0A0D9WND5"/>
<evidence type="ECO:0000313" key="2">
    <source>
        <dbReference type="Proteomes" id="UP000032180"/>
    </source>
</evidence>
<dbReference type="Gramene" id="LPERR06G07080.1">
    <property type="protein sequence ID" value="LPERR06G07080.1"/>
    <property type="gene ID" value="LPERR06G07080"/>
</dbReference>
<dbReference type="InterPro" id="IPR012876">
    <property type="entry name" value="DUF1677_pln"/>
</dbReference>
<dbReference type="PANTHER" id="PTHR33108">
    <property type="entry name" value="OS01G0745000 PROTEIN"/>
    <property type="match status" value="1"/>
</dbReference>
<reference evidence="1" key="3">
    <citation type="submission" date="2015-04" db="UniProtKB">
        <authorList>
            <consortium name="EnsemblPlants"/>
        </authorList>
    </citation>
    <scope>IDENTIFICATION</scope>
</reference>
<dbReference type="STRING" id="77586.A0A0D9WND5"/>
<dbReference type="PANTHER" id="PTHR33108:SF80">
    <property type="entry name" value="EXPRESSED PROTEIN"/>
    <property type="match status" value="1"/>
</dbReference>
<reference evidence="2" key="2">
    <citation type="submission" date="2013-12" db="EMBL/GenBank/DDBJ databases">
        <authorList>
            <person name="Yu Y."/>
            <person name="Lee S."/>
            <person name="de Baynast K."/>
            <person name="Wissotski M."/>
            <person name="Liu L."/>
            <person name="Talag J."/>
            <person name="Goicoechea J."/>
            <person name="Angelova A."/>
            <person name="Jetty R."/>
            <person name="Kudrna D."/>
            <person name="Golser W."/>
            <person name="Rivera L."/>
            <person name="Zhang J."/>
            <person name="Wing R."/>
        </authorList>
    </citation>
    <scope>NUCLEOTIDE SEQUENCE</scope>
</reference>
<proteinExistence type="predicted"/>
<keyword evidence="2" id="KW-1185">Reference proteome</keyword>
<dbReference type="EnsemblPlants" id="LPERR06G07080.1">
    <property type="protein sequence ID" value="LPERR06G07080.1"/>
    <property type="gene ID" value="LPERR06G07080"/>
</dbReference>
<sequence length="102" mass="11523">MLSPSEFREKPLIPLYGGGVSRVRVLRTEGGLCTRGYILGVKADFRGRWLCGLCSEAVRDEAAKLGRKRGSHVILRQCCKCRKNPAFRVADGMRQMLLRRRS</sequence>
<dbReference type="HOGENOM" id="CLU_2281508_0_0_1"/>
<reference evidence="1 2" key="1">
    <citation type="submission" date="2012-08" db="EMBL/GenBank/DDBJ databases">
        <title>Oryza genome evolution.</title>
        <authorList>
            <person name="Wing R.A."/>
        </authorList>
    </citation>
    <scope>NUCLEOTIDE SEQUENCE</scope>
</reference>
<dbReference type="Pfam" id="PF07911">
    <property type="entry name" value="DUF1677"/>
    <property type="match status" value="1"/>
</dbReference>
<protein>
    <submittedName>
        <fullName evidence="1">Uncharacterized protein</fullName>
    </submittedName>
</protein>
<organism evidence="1 2">
    <name type="scientific">Leersia perrieri</name>
    <dbReference type="NCBI Taxonomy" id="77586"/>
    <lineage>
        <taxon>Eukaryota</taxon>
        <taxon>Viridiplantae</taxon>
        <taxon>Streptophyta</taxon>
        <taxon>Embryophyta</taxon>
        <taxon>Tracheophyta</taxon>
        <taxon>Spermatophyta</taxon>
        <taxon>Magnoliopsida</taxon>
        <taxon>Liliopsida</taxon>
        <taxon>Poales</taxon>
        <taxon>Poaceae</taxon>
        <taxon>BOP clade</taxon>
        <taxon>Oryzoideae</taxon>
        <taxon>Oryzeae</taxon>
        <taxon>Oryzinae</taxon>
        <taxon>Leersia</taxon>
    </lineage>
</organism>